<proteinExistence type="predicted"/>
<accession>A0A512LAV9</accession>
<dbReference type="PRINTS" id="PR00035">
    <property type="entry name" value="HTHGNTR"/>
</dbReference>
<evidence type="ECO:0000256" key="4">
    <source>
        <dbReference type="SAM" id="MobiDB-lite"/>
    </source>
</evidence>
<dbReference type="SMART" id="SM00345">
    <property type="entry name" value="HTH_GNTR"/>
    <property type="match status" value="1"/>
</dbReference>
<dbReference type="OrthoDB" id="9799812at2"/>
<evidence type="ECO:0000256" key="1">
    <source>
        <dbReference type="ARBA" id="ARBA00023015"/>
    </source>
</evidence>
<dbReference type="InterPro" id="IPR036390">
    <property type="entry name" value="WH_DNA-bd_sf"/>
</dbReference>
<evidence type="ECO:0000256" key="3">
    <source>
        <dbReference type="ARBA" id="ARBA00023163"/>
    </source>
</evidence>
<feature type="region of interest" description="Disordered" evidence="4">
    <location>
        <begin position="134"/>
        <end position="154"/>
    </location>
</feature>
<keyword evidence="2" id="KW-0238">DNA-binding</keyword>
<dbReference type="PANTHER" id="PTHR43537:SF45">
    <property type="entry name" value="GNTR FAMILY REGULATORY PROTEIN"/>
    <property type="match status" value="1"/>
</dbReference>
<sequence>MKQLWRLPASAYNQNQAVKSIPEVPVSEAKLSAKDVYNQLRESILNFELYPGTRITESELAVQYGVSRTPIRSALQRLETEGYLRILPKQGCFIRNLDIAELAHYYQVRITLEMLSLQLAAAFMPTTDLEKLAQSWDPARQEERSNDSEEMEARDESFHMTLAEGGGNIALRHYLEDINGRIRAVRRLDFTDATRIDRTYEEHHQICQQLLQRDLAEAQRLMKAHISYSENFVKNLTLTQLERARRGGNRTRST</sequence>
<evidence type="ECO:0000313" key="7">
    <source>
        <dbReference type="Proteomes" id="UP000321337"/>
    </source>
</evidence>
<dbReference type="AlphaFoldDB" id="A0A512LAV9"/>
<dbReference type="Pfam" id="PF07729">
    <property type="entry name" value="FCD"/>
    <property type="match status" value="1"/>
</dbReference>
<reference evidence="6 7" key="1">
    <citation type="submission" date="2019-07" db="EMBL/GenBank/DDBJ databases">
        <title>Whole genome shotgun sequence of Thiobacillus plumbophilus NBRC 107929.</title>
        <authorList>
            <person name="Hosoyama A."/>
            <person name="Uohara A."/>
            <person name="Ohji S."/>
            <person name="Ichikawa N."/>
        </authorList>
    </citation>
    <scope>NUCLEOTIDE SEQUENCE [LARGE SCALE GENOMIC DNA]</scope>
    <source>
        <strain evidence="6 7">NBRC 107929</strain>
    </source>
</reference>
<dbReference type="InterPro" id="IPR008920">
    <property type="entry name" value="TF_FadR/GntR_C"/>
</dbReference>
<evidence type="ECO:0000259" key="5">
    <source>
        <dbReference type="PROSITE" id="PS50949"/>
    </source>
</evidence>
<dbReference type="CDD" id="cd07377">
    <property type="entry name" value="WHTH_GntR"/>
    <property type="match status" value="1"/>
</dbReference>
<dbReference type="Gene3D" id="1.20.120.530">
    <property type="entry name" value="GntR ligand-binding domain-like"/>
    <property type="match status" value="1"/>
</dbReference>
<dbReference type="Pfam" id="PF00392">
    <property type="entry name" value="GntR"/>
    <property type="match status" value="1"/>
</dbReference>
<dbReference type="EMBL" id="BKAD01000032">
    <property type="protein sequence ID" value="GEP31620.1"/>
    <property type="molecule type" value="Genomic_DNA"/>
</dbReference>
<protein>
    <submittedName>
        <fullName evidence="6">GntR family transcriptional regulator</fullName>
    </submittedName>
</protein>
<evidence type="ECO:0000256" key="2">
    <source>
        <dbReference type="ARBA" id="ARBA00023125"/>
    </source>
</evidence>
<dbReference type="PROSITE" id="PS50949">
    <property type="entry name" value="HTH_GNTR"/>
    <property type="match status" value="1"/>
</dbReference>
<dbReference type="GO" id="GO:0003700">
    <property type="term" value="F:DNA-binding transcription factor activity"/>
    <property type="evidence" value="ECO:0007669"/>
    <property type="project" value="InterPro"/>
</dbReference>
<dbReference type="Proteomes" id="UP000321337">
    <property type="component" value="Unassembled WGS sequence"/>
</dbReference>
<dbReference type="SUPFAM" id="SSF46785">
    <property type="entry name" value="Winged helix' DNA-binding domain"/>
    <property type="match status" value="1"/>
</dbReference>
<name>A0A512LAV9_9PROT</name>
<keyword evidence="7" id="KW-1185">Reference proteome</keyword>
<feature type="domain" description="HTH gntR-type" evidence="5">
    <location>
        <begin position="30"/>
        <end position="97"/>
    </location>
</feature>
<gene>
    <name evidence="6" type="ORF">TPL01_27580</name>
</gene>
<dbReference type="GO" id="GO:0003677">
    <property type="term" value="F:DNA binding"/>
    <property type="evidence" value="ECO:0007669"/>
    <property type="project" value="UniProtKB-KW"/>
</dbReference>
<dbReference type="PANTHER" id="PTHR43537">
    <property type="entry name" value="TRANSCRIPTIONAL REGULATOR, GNTR FAMILY"/>
    <property type="match status" value="1"/>
</dbReference>
<comment type="caution">
    <text evidence="6">The sequence shown here is derived from an EMBL/GenBank/DDBJ whole genome shotgun (WGS) entry which is preliminary data.</text>
</comment>
<dbReference type="Gene3D" id="1.10.10.10">
    <property type="entry name" value="Winged helix-like DNA-binding domain superfamily/Winged helix DNA-binding domain"/>
    <property type="match status" value="1"/>
</dbReference>
<evidence type="ECO:0000313" key="6">
    <source>
        <dbReference type="EMBL" id="GEP31620.1"/>
    </source>
</evidence>
<organism evidence="6 7">
    <name type="scientific">Sulfuriferula plumbiphila</name>
    <dbReference type="NCBI Taxonomy" id="171865"/>
    <lineage>
        <taxon>Bacteria</taxon>
        <taxon>Pseudomonadati</taxon>
        <taxon>Pseudomonadota</taxon>
        <taxon>Betaproteobacteria</taxon>
        <taxon>Nitrosomonadales</taxon>
        <taxon>Sulfuricellaceae</taxon>
        <taxon>Sulfuriferula</taxon>
    </lineage>
</organism>
<dbReference type="SUPFAM" id="SSF48008">
    <property type="entry name" value="GntR ligand-binding domain-like"/>
    <property type="match status" value="1"/>
</dbReference>
<dbReference type="InterPro" id="IPR036388">
    <property type="entry name" value="WH-like_DNA-bd_sf"/>
</dbReference>
<dbReference type="InterPro" id="IPR011711">
    <property type="entry name" value="GntR_C"/>
</dbReference>
<keyword evidence="1" id="KW-0805">Transcription regulation</keyword>
<keyword evidence="3" id="KW-0804">Transcription</keyword>
<dbReference type="SMART" id="SM00895">
    <property type="entry name" value="FCD"/>
    <property type="match status" value="1"/>
</dbReference>
<dbReference type="InterPro" id="IPR000524">
    <property type="entry name" value="Tscrpt_reg_HTH_GntR"/>
</dbReference>